<keyword evidence="2" id="KW-0808">Transferase</keyword>
<dbReference type="InterPro" id="IPR057736">
    <property type="entry name" value="SAF_PseI/NeuA/NeuB"/>
</dbReference>
<dbReference type="PROSITE" id="PS50844">
    <property type="entry name" value="AFP_LIKE"/>
    <property type="match status" value="1"/>
</dbReference>
<dbReference type="Pfam" id="PF08666">
    <property type="entry name" value="SAF"/>
    <property type="match status" value="1"/>
</dbReference>
<dbReference type="RefSeq" id="WP_062704996.1">
    <property type="nucleotide sequence ID" value="NZ_CAWRCI010000001.1"/>
</dbReference>
<organism evidence="2 3">
    <name type="scientific">Grimontia marina</name>
    <dbReference type="NCBI Taxonomy" id="646534"/>
    <lineage>
        <taxon>Bacteria</taxon>
        <taxon>Pseudomonadati</taxon>
        <taxon>Pseudomonadota</taxon>
        <taxon>Gammaproteobacteria</taxon>
        <taxon>Vibrionales</taxon>
        <taxon>Vibrionaceae</taxon>
        <taxon>Grimontia</taxon>
    </lineage>
</organism>
<reference evidence="3" key="1">
    <citation type="submission" date="2016-02" db="EMBL/GenBank/DDBJ databases">
        <authorList>
            <person name="Rodrigo-Torres Lidia"/>
            <person name="Arahal R.David."/>
        </authorList>
    </citation>
    <scope>NUCLEOTIDE SEQUENCE [LARGE SCALE GENOMIC DNA]</scope>
    <source>
        <strain evidence="3">CECT 8713</strain>
    </source>
</reference>
<dbReference type="Gene3D" id="3.20.20.70">
    <property type="entry name" value="Aldolase class I"/>
    <property type="match status" value="1"/>
</dbReference>
<gene>
    <name evidence="2" type="primary">pseI</name>
    <name evidence="2" type="ORF">GMA8713_00274</name>
</gene>
<accession>A0A128EUM1</accession>
<dbReference type="InterPro" id="IPR013132">
    <property type="entry name" value="PseI/NeuA/B-like_N"/>
</dbReference>
<name>A0A128EUM1_9GAMM</name>
<proteinExistence type="predicted"/>
<dbReference type="InterPro" id="IPR036732">
    <property type="entry name" value="AFP_Neu5c_C_sf"/>
</dbReference>
<evidence type="ECO:0000259" key="1">
    <source>
        <dbReference type="PROSITE" id="PS50844"/>
    </source>
</evidence>
<dbReference type="OrthoDB" id="9781701at2"/>
<dbReference type="Proteomes" id="UP000073601">
    <property type="component" value="Unassembled WGS sequence"/>
</dbReference>
<dbReference type="PANTHER" id="PTHR42966">
    <property type="entry name" value="N-ACETYLNEURAMINATE SYNTHASE"/>
    <property type="match status" value="1"/>
</dbReference>
<dbReference type="Gene3D" id="3.90.1210.10">
    <property type="entry name" value="Antifreeze-like/N-acetylneuraminic acid synthase C-terminal domain"/>
    <property type="match status" value="1"/>
</dbReference>
<dbReference type="InterPro" id="IPR020030">
    <property type="entry name" value="Pseudaminic_synth_PseI"/>
</dbReference>
<dbReference type="InterPro" id="IPR006190">
    <property type="entry name" value="SAF_AFP_Neu5Ac"/>
</dbReference>
<dbReference type="NCBIfam" id="TIGR03586">
    <property type="entry name" value="PseI"/>
    <property type="match status" value="1"/>
</dbReference>
<dbReference type="PANTHER" id="PTHR42966:SF2">
    <property type="entry name" value="PSEUDAMINIC ACID SYNTHASE"/>
    <property type="match status" value="1"/>
</dbReference>
<dbReference type="EMBL" id="FIZY01000001">
    <property type="protein sequence ID" value="CZF77676.1"/>
    <property type="molecule type" value="Genomic_DNA"/>
</dbReference>
<dbReference type="Pfam" id="PF03102">
    <property type="entry name" value="NeuB"/>
    <property type="match status" value="1"/>
</dbReference>
<feature type="domain" description="AFP-like" evidence="1">
    <location>
        <begin position="293"/>
        <end position="350"/>
    </location>
</feature>
<dbReference type="EC" id="2.5.1.97" evidence="2"/>
<dbReference type="InterPro" id="IPR013974">
    <property type="entry name" value="SAF"/>
</dbReference>
<dbReference type="GO" id="GO:0016051">
    <property type="term" value="P:carbohydrate biosynthetic process"/>
    <property type="evidence" value="ECO:0007669"/>
    <property type="project" value="InterPro"/>
</dbReference>
<dbReference type="InterPro" id="IPR051690">
    <property type="entry name" value="PseI-like"/>
</dbReference>
<dbReference type="SUPFAM" id="SSF51569">
    <property type="entry name" value="Aldolase"/>
    <property type="match status" value="1"/>
</dbReference>
<evidence type="ECO:0000313" key="3">
    <source>
        <dbReference type="Proteomes" id="UP000073601"/>
    </source>
</evidence>
<dbReference type="SMART" id="SM00858">
    <property type="entry name" value="SAF"/>
    <property type="match status" value="1"/>
</dbReference>
<protein>
    <submittedName>
        <fullName evidence="2">Pseudaminic acid synthase</fullName>
        <ecNumber evidence="2">2.5.1.97</ecNumber>
    </submittedName>
</protein>
<dbReference type="InterPro" id="IPR013785">
    <property type="entry name" value="Aldolase_TIM"/>
</dbReference>
<dbReference type="CDD" id="cd11615">
    <property type="entry name" value="SAF_NeuB_like"/>
    <property type="match status" value="1"/>
</dbReference>
<evidence type="ECO:0000313" key="2">
    <source>
        <dbReference type="EMBL" id="CZF77676.1"/>
    </source>
</evidence>
<keyword evidence="3" id="KW-1185">Reference proteome</keyword>
<sequence>MTPFITIDGRKIGPDHKPYIIAEMSANHNGSIERAFQTIEMAKRAGADAIKMQSYTADTITLNCDSDEFQIKGGLWDGRTVYDLYQEAHTPFEWHKPLFDKARDVGITLFSTPFDFTAVDLLEDLNAPAYKIASFEAVDLPLIRYVAQTGKPMIISTGMANGDEIAEAVATARDNGCEQLVLLHCISAYPAPASQSHLRTIPDLAEKFGVIGGLSDHTLGTTVSVAAVALGASVIEKHVTLSRNDPGPDSTFSLEPDELASLCRDTETAWQALGQVGYQLKEAEKGNVQFRRSLYVAQDIKKGETLNPDNVRSVRPGFGLAPKHFDAVMGRIALSDIPAGTALNWELISK</sequence>
<dbReference type="SUPFAM" id="SSF51269">
    <property type="entry name" value="AFP III-like domain"/>
    <property type="match status" value="1"/>
</dbReference>
<dbReference type="GO" id="GO:0047444">
    <property type="term" value="F:N-acylneuraminate-9-phosphate synthase activity"/>
    <property type="evidence" value="ECO:0007669"/>
    <property type="project" value="TreeGrafter"/>
</dbReference>
<dbReference type="AlphaFoldDB" id="A0A128EUM1"/>